<dbReference type="EMBL" id="JASBWV010000013">
    <property type="protein sequence ID" value="KAJ9122938.1"/>
    <property type="molecule type" value="Genomic_DNA"/>
</dbReference>
<reference evidence="1" key="1">
    <citation type="submission" date="2023-04" db="EMBL/GenBank/DDBJ databases">
        <title>Draft Genome sequencing of Naganishia species isolated from polar environments using Oxford Nanopore Technology.</title>
        <authorList>
            <person name="Leo P."/>
            <person name="Venkateswaran K."/>
        </authorList>
    </citation>
    <scope>NUCLEOTIDE SEQUENCE</scope>
    <source>
        <strain evidence="1">DBVPG 5303</strain>
    </source>
</reference>
<comment type="caution">
    <text evidence="1">The sequence shown here is derived from an EMBL/GenBank/DDBJ whole genome shotgun (WGS) entry which is preliminary data.</text>
</comment>
<keyword evidence="2" id="KW-1185">Reference proteome</keyword>
<evidence type="ECO:0000313" key="2">
    <source>
        <dbReference type="Proteomes" id="UP001234202"/>
    </source>
</evidence>
<gene>
    <name evidence="1" type="ORF">QFC24_003976</name>
</gene>
<dbReference type="Proteomes" id="UP001234202">
    <property type="component" value="Unassembled WGS sequence"/>
</dbReference>
<proteinExistence type="predicted"/>
<sequence>MPPKKTVDSDAPAAEPRRSTRVASQPTKPAPEPKAKPASKKAPASKKRAAEEEPATNGDAADKAPVSKPASKKPKSSAEKPKSAKADDKPNSTKATEDKPKSAAKPASKKAPASNKKPASSAKPKSGKKAEANSDAIPEEKTEAAAEAEKEAEAAPEDKADTGDANELNEGDVLPSITVQDNKGQDIDVSTLCDADHGLVIFVYPKANTPGCTTQACNYRDSYEEFTKLGYKVYGLSADTVSAQDKWATTKEFKYNLLADTKHDLLKQLGAFVPPKNIKRSHFIFEKGTGKLIEKKLGVKPAEDTKNALSFIQSHHK</sequence>
<evidence type="ECO:0000313" key="1">
    <source>
        <dbReference type="EMBL" id="KAJ9122938.1"/>
    </source>
</evidence>
<name>A0ACC2XGI2_9TREE</name>
<accession>A0ACC2XGI2</accession>
<protein>
    <submittedName>
        <fullName evidence="1">Uncharacterized protein</fullName>
    </submittedName>
</protein>
<organism evidence="1 2">
    <name type="scientific">Naganishia onofrii</name>
    <dbReference type="NCBI Taxonomy" id="1851511"/>
    <lineage>
        <taxon>Eukaryota</taxon>
        <taxon>Fungi</taxon>
        <taxon>Dikarya</taxon>
        <taxon>Basidiomycota</taxon>
        <taxon>Agaricomycotina</taxon>
        <taxon>Tremellomycetes</taxon>
        <taxon>Filobasidiales</taxon>
        <taxon>Filobasidiaceae</taxon>
        <taxon>Naganishia</taxon>
    </lineage>
</organism>